<feature type="non-terminal residue" evidence="1">
    <location>
        <position position="1"/>
    </location>
</feature>
<dbReference type="EMBL" id="BARS01052557">
    <property type="protein sequence ID" value="GAG43546.1"/>
    <property type="molecule type" value="Genomic_DNA"/>
</dbReference>
<evidence type="ECO:0000313" key="1">
    <source>
        <dbReference type="EMBL" id="GAG43546.1"/>
    </source>
</evidence>
<organism evidence="1">
    <name type="scientific">marine sediment metagenome</name>
    <dbReference type="NCBI Taxonomy" id="412755"/>
    <lineage>
        <taxon>unclassified sequences</taxon>
        <taxon>metagenomes</taxon>
        <taxon>ecological metagenomes</taxon>
    </lineage>
</organism>
<comment type="caution">
    <text evidence="1">The sequence shown here is derived from an EMBL/GenBank/DDBJ whole genome shotgun (WGS) entry which is preliminary data.</text>
</comment>
<gene>
    <name evidence="1" type="ORF">S01H1_78116</name>
</gene>
<accession>X0Z4U9</accession>
<dbReference type="AlphaFoldDB" id="X0Z4U9"/>
<evidence type="ECO:0008006" key="2">
    <source>
        <dbReference type="Google" id="ProtNLM"/>
    </source>
</evidence>
<reference evidence="1" key="1">
    <citation type="journal article" date="2014" name="Front. Microbiol.">
        <title>High frequency of phylogenetically diverse reductive dehalogenase-homologous genes in deep subseafloor sedimentary metagenomes.</title>
        <authorList>
            <person name="Kawai M."/>
            <person name="Futagami T."/>
            <person name="Toyoda A."/>
            <person name="Takaki Y."/>
            <person name="Nishi S."/>
            <person name="Hori S."/>
            <person name="Arai W."/>
            <person name="Tsubouchi T."/>
            <person name="Morono Y."/>
            <person name="Uchiyama I."/>
            <person name="Ito T."/>
            <person name="Fujiyama A."/>
            <person name="Inagaki F."/>
            <person name="Takami H."/>
        </authorList>
    </citation>
    <scope>NUCLEOTIDE SEQUENCE</scope>
    <source>
        <strain evidence="1">Expedition CK06-06</strain>
    </source>
</reference>
<protein>
    <recommendedName>
        <fullName evidence="2">Hydantoinase A/oxoprolinase domain-containing protein</fullName>
    </recommendedName>
</protein>
<proteinExistence type="predicted"/>
<name>X0Z4U9_9ZZZZ</name>
<sequence>YGHRLPGYAVQAVALRLVATIPTKRITLSSITGGAGRVTTSQAKETRKAYWGKERGFVDTPVLTLEQVGQTPLAGPVLVDCYDTTIVIPPDCTIATGDWGNVLINIKSEVS</sequence>